<evidence type="ECO:0000313" key="2">
    <source>
        <dbReference type="Proteomes" id="UP000191988"/>
    </source>
</evidence>
<name>A0A1S7NMH2_9HYPH</name>
<evidence type="ECO:0000313" key="1">
    <source>
        <dbReference type="EMBL" id="CUX09149.1"/>
    </source>
</evidence>
<dbReference type="AlphaFoldDB" id="A0A1S7NMH2"/>
<evidence type="ECO:0008006" key="3">
    <source>
        <dbReference type="Google" id="ProtNLM"/>
    </source>
</evidence>
<proteinExistence type="predicted"/>
<reference evidence="2" key="1">
    <citation type="submission" date="2016-01" db="EMBL/GenBank/DDBJ databases">
        <authorList>
            <person name="Regsiter A."/>
            <person name="william w."/>
        </authorList>
    </citation>
    <scope>NUCLEOTIDE SEQUENCE [LARGE SCALE GENOMIC DNA]</scope>
    <source>
        <strain evidence="2">CFBP 6623</strain>
    </source>
</reference>
<dbReference type="Proteomes" id="UP000191988">
    <property type="component" value="Unassembled WGS sequence"/>
</dbReference>
<sequence length="109" mass="12262">MKTKTIFTLSISVFILAGCQTEANFNREQEMVSGSPAIKRDVIKKCEEATRKVSPSDSAEMAKLMNVSPSSNIAFTYCKRTYDAVASKRITYSDYVNHRPVYIRVLQGK</sequence>
<accession>A0A1S7NMH2</accession>
<dbReference type="EMBL" id="FBWK01000004">
    <property type="protein sequence ID" value="CUX09149.1"/>
    <property type="molecule type" value="Genomic_DNA"/>
</dbReference>
<protein>
    <recommendedName>
        <fullName evidence="3">Lipoprotein</fullName>
    </recommendedName>
</protein>
<keyword evidence="2" id="KW-1185">Reference proteome</keyword>
<dbReference type="PROSITE" id="PS51257">
    <property type="entry name" value="PROKAR_LIPOPROTEIN"/>
    <property type="match status" value="1"/>
</dbReference>
<dbReference type="RefSeq" id="WP_046797847.1">
    <property type="nucleotide sequence ID" value="NZ_LT009723.1"/>
</dbReference>
<gene>
    <name evidence="1" type="ORF">AGR3A_Cc120033</name>
</gene>
<organism evidence="1 2">
    <name type="scientific">Agrobacterium tomkonis CFBP 6623</name>
    <dbReference type="NCBI Taxonomy" id="1183432"/>
    <lineage>
        <taxon>Bacteria</taxon>
        <taxon>Pseudomonadati</taxon>
        <taxon>Pseudomonadota</taxon>
        <taxon>Alphaproteobacteria</taxon>
        <taxon>Hyphomicrobiales</taxon>
        <taxon>Rhizobiaceae</taxon>
        <taxon>Rhizobium/Agrobacterium group</taxon>
        <taxon>Agrobacterium</taxon>
        <taxon>Agrobacterium tumefaciens complex</taxon>
    </lineage>
</organism>